<dbReference type="Proteomes" id="UP000051950">
    <property type="component" value="Unassembled WGS sequence"/>
</dbReference>
<keyword evidence="6 12" id="KW-1133">Transmembrane helix</keyword>
<comment type="caution">
    <text evidence="13">The sequence shown here is derived from an EMBL/GenBank/DDBJ whole genome shotgun (WGS) entry which is preliminary data.</text>
</comment>
<evidence type="ECO:0000256" key="7">
    <source>
        <dbReference type="ARBA" id="ARBA00023053"/>
    </source>
</evidence>
<keyword evidence="7" id="KW-0915">Sodium</keyword>
<dbReference type="GO" id="GO:0005886">
    <property type="term" value="C:plasma membrane"/>
    <property type="evidence" value="ECO:0007669"/>
    <property type="project" value="UniProtKB-SubCell"/>
</dbReference>
<keyword evidence="5 12" id="KW-0812">Transmembrane</keyword>
<evidence type="ECO:0000256" key="8">
    <source>
        <dbReference type="ARBA" id="ARBA00023065"/>
    </source>
</evidence>
<comment type="similarity">
    <text evidence="2 11">Belongs to the sodium:solute symporter (SSF) (TC 2.A.21) family.</text>
</comment>
<dbReference type="EMBL" id="LMZQ01000033">
    <property type="protein sequence ID" value="KRT13752.1"/>
    <property type="molecule type" value="Genomic_DNA"/>
</dbReference>
<dbReference type="NCBIfam" id="TIGR00813">
    <property type="entry name" value="sss"/>
    <property type="match status" value="1"/>
</dbReference>
<dbReference type="PROSITE" id="PS50283">
    <property type="entry name" value="NA_SOLUT_SYMP_3"/>
    <property type="match status" value="1"/>
</dbReference>
<name>A0A0T5VIQ4_9SPHI</name>
<dbReference type="InterPro" id="IPR038377">
    <property type="entry name" value="Na/Glc_symporter_sf"/>
</dbReference>
<keyword evidence="14" id="KW-1185">Reference proteome</keyword>
<protein>
    <submittedName>
        <fullName evidence="13">Sodium transporter</fullName>
    </submittedName>
</protein>
<evidence type="ECO:0000313" key="13">
    <source>
        <dbReference type="EMBL" id="KRT13752.1"/>
    </source>
</evidence>
<proteinExistence type="inferred from homology"/>
<feature type="transmembrane region" description="Helical" evidence="12">
    <location>
        <begin position="406"/>
        <end position="430"/>
    </location>
</feature>
<dbReference type="Pfam" id="PF00474">
    <property type="entry name" value="SSF"/>
    <property type="match status" value="1"/>
</dbReference>
<dbReference type="Gene3D" id="1.20.1730.10">
    <property type="entry name" value="Sodium/glucose cotransporter"/>
    <property type="match status" value="1"/>
</dbReference>
<feature type="transmembrane region" description="Helical" evidence="12">
    <location>
        <begin position="289"/>
        <end position="311"/>
    </location>
</feature>
<evidence type="ECO:0000256" key="5">
    <source>
        <dbReference type="ARBA" id="ARBA00022692"/>
    </source>
</evidence>
<dbReference type="PANTHER" id="PTHR42985:SF40">
    <property type="entry name" value="LD47995P-RELATED"/>
    <property type="match status" value="1"/>
</dbReference>
<feature type="transmembrane region" description="Helical" evidence="12">
    <location>
        <begin position="141"/>
        <end position="167"/>
    </location>
</feature>
<evidence type="ECO:0000256" key="4">
    <source>
        <dbReference type="ARBA" id="ARBA00022475"/>
    </source>
</evidence>
<evidence type="ECO:0000256" key="2">
    <source>
        <dbReference type="ARBA" id="ARBA00006434"/>
    </source>
</evidence>
<dbReference type="CDD" id="cd11477">
    <property type="entry name" value="SLC5sbd_u1"/>
    <property type="match status" value="1"/>
</dbReference>
<evidence type="ECO:0000256" key="1">
    <source>
        <dbReference type="ARBA" id="ARBA00004651"/>
    </source>
</evidence>
<dbReference type="AlphaFoldDB" id="A0A0T5VIQ4"/>
<feature type="transmembrane region" description="Helical" evidence="12">
    <location>
        <begin position="497"/>
        <end position="519"/>
    </location>
</feature>
<evidence type="ECO:0000256" key="6">
    <source>
        <dbReference type="ARBA" id="ARBA00022989"/>
    </source>
</evidence>
<dbReference type="InterPro" id="IPR051163">
    <property type="entry name" value="Sodium:Solute_Symporter_SSF"/>
</dbReference>
<reference evidence="13 14" key="1">
    <citation type="submission" date="2015-11" db="EMBL/GenBank/DDBJ databases">
        <title>Sequence of Pedobacter ginsenosidimutans.</title>
        <authorList>
            <person name="Carson E."/>
            <person name="Keyser V."/>
            <person name="Newman J."/>
            <person name="Miller J."/>
        </authorList>
    </citation>
    <scope>NUCLEOTIDE SEQUENCE [LARGE SCALE GENOMIC DNA]</scope>
    <source>
        <strain evidence="13 14">KACC 14530</strain>
    </source>
</reference>
<feature type="transmembrane region" description="Helical" evidence="12">
    <location>
        <begin position="35"/>
        <end position="55"/>
    </location>
</feature>
<keyword evidence="9 12" id="KW-0472">Membrane</keyword>
<evidence type="ECO:0000313" key="14">
    <source>
        <dbReference type="Proteomes" id="UP000051950"/>
    </source>
</evidence>
<feature type="transmembrane region" description="Helical" evidence="12">
    <location>
        <begin position="347"/>
        <end position="369"/>
    </location>
</feature>
<dbReference type="GO" id="GO:0015293">
    <property type="term" value="F:symporter activity"/>
    <property type="evidence" value="ECO:0007669"/>
    <property type="project" value="TreeGrafter"/>
</dbReference>
<feature type="transmembrane region" description="Helical" evidence="12">
    <location>
        <begin position="375"/>
        <end position="399"/>
    </location>
</feature>
<feature type="transmembrane region" description="Helical" evidence="12">
    <location>
        <begin position="252"/>
        <end position="269"/>
    </location>
</feature>
<keyword evidence="4" id="KW-1003">Cell membrane</keyword>
<accession>A0A0T5VIQ4</accession>
<dbReference type="STRING" id="687842.ASU31_22995"/>
<sequence length="551" mass="59862">MAVFALLIFGIGLTFTRVGSKSGQAFFEAGGETPWWINGLSLFISYFSAGTFVVWGSIAYKHGLVANAIQLTMAISGLIVTFFIAGRWKKTGVATAAEYIGKRFGAAEKQFYTYMTLLLSLFTTAAVLYPVGKMVHVATPYSLETCIIVIGLIIVVYTAAGGLWAVLVTDVVQFVILTAAVLIVIPIAFSQIGGPANLVAKAPPHFFEPFNQDYTFGFMLAFIVYQTFYIGGNWSYVQRYTSVSNQKNSKKVAGIFTILYFVSPFIWMIPPMIYRVINPNLQGLESEDAYMMLIQKVMPAGLIGLVLAGMVSATSSKANTTINMASTVFAQDIYKNLLRPKASEKEVIWMARFFTLVFGVLTIVVAIWIPSAGGIVEVVLSTASIAGGALFAPIIWTLFSKRQSGFSVVTATVASLLINLFFKVIMPGIWGLKLDRTMETCMGMGIPIAVLLFFEIYYTAKGRISIKVEEMEQEKELTAVRVVDPALHIEAAKQNKFGIGVIALSMGIVGIGIGILGYIAKDFSITVMAVGGLILISAGLIWRVASKKLVV</sequence>
<gene>
    <name evidence="13" type="ORF">ASU31_22995</name>
</gene>
<evidence type="ECO:0000256" key="9">
    <source>
        <dbReference type="ARBA" id="ARBA00023136"/>
    </source>
</evidence>
<dbReference type="OrthoDB" id="9761931at2"/>
<feature type="transmembrane region" description="Helical" evidence="12">
    <location>
        <begin position="174"/>
        <end position="194"/>
    </location>
</feature>
<evidence type="ECO:0000256" key="3">
    <source>
        <dbReference type="ARBA" id="ARBA00022448"/>
    </source>
</evidence>
<keyword evidence="3" id="KW-0813">Transport</keyword>
<feature type="transmembrane region" description="Helical" evidence="12">
    <location>
        <begin position="442"/>
        <end position="460"/>
    </location>
</feature>
<keyword evidence="10" id="KW-0739">Sodium transport</keyword>
<feature type="transmembrane region" description="Helical" evidence="12">
    <location>
        <begin position="214"/>
        <end position="231"/>
    </location>
</feature>
<dbReference type="GO" id="GO:0006814">
    <property type="term" value="P:sodium ion transport"/>
    <property type="evidence" value="ECO:0007669"/>
    <property type="project" value="UniProtKB-KW"/>
</dbReference>
<keyword evidence="8" id="KW-0406">Ion transport</keyword>
<dbReference type="PANTHER" id="PTHR42985">
    <property type="entry name" value="SODIUM-COUPLED MONOCARBOXYLATE TRANSPORTER"/>
    <property type="match status" value="1"/>
</dbReference>
<comment type="subcellular location">
    <subcellularLocation>
        <location evidence="1">Cell membrane</location>
        <topology evidence="1">Multi-pass membrane protein</topology>
    </subcellularLocation>
</comment>
<feature type="transmembrane region" description="Helical" evidence="12">
    <location>
        <begin position="525"/>
        <end position="545"/>
    </location>
</feature>
<evidence type="ECO:0000256" key="11">
    <source>
        <dbReference type="RuleBase" id="RU362091"/>
    </source>
</evidence>
<organism evidence="13 14">
    <name type="scientific">Pedobacter ginsenosidimutans</name>
    <dbReference type="NCBI Taxonomy" id="687842"/>
    <lineage>
        <taxon>Bacteria</taxon>
        <taxon>Pseudomonadati</taxon>
        <taxon>Bacteroidota</taxon>
        <taxon>Sphingobacteriia</taxon>
        <taxon>Sphingobacteriales</taxon>
        <taxon>Sphingobacteriaceae</taxon>
        <taxon>Pedobacter</taxon>
    </lineage>
</organism>
<dbReference type="InterPro" id="IPR001734">
    <property type="entry name" value="Na/solute_symporter"/>
</dbReference>
<evidence type="ECO:0000256" key="12">
    <source>
        <dbReference type="SAM" id="Phobius"/>
    </source>
</evidence>
<evidence type="ECO:0000256" key="10">
    <source>
        <dbReference type="ARBA" id="ARBA00023201"/>
    </source>
</evidence>